<gene>
    <name evidence="1" type="ORF">mRhiFer1_009912</name>
</gene>
<organism evidence="1 2">
    <name type="scientific">Rhinolophus ferrumequinum</name>
    <name type="common">Greater horseshoe bat</name>
    <dbReference type="NCBI Taxonomy" id="59479"/>
    <lineage>
        <taxon>Eukaryota</taxon>
        <taxon>Metazoa</taxon>
        <taxon>Chordata</taxon>
        <taxon>Craniata</taxon>
        <taxon>Vertebrata</taxon>
        <taxon>Euteleostomi</taxon>
        <taxon>Mammalia</taxon>
        <taxon>Eutheria</taxon>
        <taxon>Laurasiatheria</taxon>
        <taxon>Chiroptera</taxon>
        <taxon>Yinpterochiroptera</taxon>
        <taxon>Rhinolophoidea</taxon>
        <taxon>Rhinolophidae</taxon>
        <taxon>Rhinolophinae</taxon>
        <taxon>Rhinolophus</taxon>
    </lineage>
</organism>
<sequence length="135" mass="15110">MQRGRNNVMLFLSRRAWHGVETDEAYGGGRYSAWENEVHAPSLRKTPCAVDERAALATLIWEWSMLEKARELGLDLDRGEGSILSEAIERDVETENGKSDQAMDSKPMCLECGEEHMSYSKKQDAPNHGGPFIPG</sequence>
<evidence type="ECO:0000313" key="2">
    <source>
        <dbReference type="Proteomes" id="UP000585614"/>
    </source>
</evidence>
<dbReference type="Proteomes" id="UP000585614">
    <property type="component" value="Unassembled WGS sequence"/>
</dbReference>
<name>A0A7J7YIE1_RHIFE</name>
<accession>A0A7J7YIE1</accession>
<dbReference type="AlphaFoldDB" id="A0A7J7YIE1"/>
<proteinExistence type="predicted"/>
<dbReference type="EMBL" id="JACAGC010000006">
    <property type="protein sequence ID" value="KAF6361682.1"/>
    <property type="molecule type" value="Genomic_DNA"/>
</dbReference>
<evidence type="ECO:0000313" key="1">
    <source>
        <dbReference type="EMBL" id="KAF6361682.1"/>
    </source>
</evidence>
<protein>
    <submittedName>
        <fullName evidence="1">Uncharacterized protein</fullName>
    </submittedName>
</protein>
<comment type="caution">
    <text evidence="1">The sequence shown here is derived from an EMBL/GenBank/DDBJ whole genome shotgun (WGS) entry which is preliminary data.</text>
</comment>
<reference evidence="1 2" key="1">
    <citation type="journal article" date="2020" name="Nature">
        <title>Six reference-quality genomes reveal evolution of bat adaptations.</title>
        <authorList>
            <person name="Jebb D."/>
            <person name="Huang Z."/>
            <person name="Pippel M."/>
            <person name="Hughes G.M."/>
            <person name="Lavrichenko K."/>
            <person name="Devanna P."/>
            <person name="Winkler S."/>
            <person name="Jermiin L.S."/>
            <person name="Skirmuntt E.C."/>
            <person name="Katzourakis A."/>
            <person name="Burkitt-Gray L."/>
            <person name="Ray D.A."/>
            <person name="Sullivan K.A.M."/>
            <person name="Roscito J.G."/>
            <person name="Kirilenko B.M."/>
            <person name="Davalos L.M."/>
            <person name="Corthals A.P."/>
            <person name="Power M.L."/>
            <person name="Jones G."/>
            <person name="Ransome R.D."/>
            <person name="Dechmann D.K.N."/>
            <person name="Locatelli A.G."/>
            <person name="Puechmaille S.J."/>
            <person name="Fedrigo O."/>
            <person name="Jarvis E.D."/>
            <person name="Hiller M."/>
            <person name="Vernes S.C."/>
            <person name="Myers E.W."/>
            <person name="Teeling E.C."/>
        </authorList>
    </citation>
    <scope>NUCLEOTIDE SEQUENCE [LARGE SCALE GENOMIC DNA]</scope>
    <source>
        <strain evidence="1">MRhiFer1</strain>
        <tissue evidence="1">Lung</tissue>
    </source>
</reference>